<reference evidence="2 3" key="1">
    <citation type="journal article" date="2019" name="Commun. Biol.">
        <title>The bagworm genome reveals a unique fibroin gene that provides high tensile strength.</title>
        <authorList>
            <person name="Kono N."/>
            <person name="Nakamura H."/>
            <person name="Ohtoshi R."/>
            <person name="Tomita M."/>
            <person name="Numata K."/>
            <person name="Arakawa K."/>
        </authorList>
    </citation>
    <scope>NUCLEOTIDE SEQUENCE [LARGE SCALE GENOMIC DNA]</scope>
</reference>
<sequence>MSCRVIKCPVRNPFFSCRRDKKGFSLFSRARSKVFVMYESRVIKGRYRESGHLGVSLFIAKIALFGICLSATVKIPSCPGAFLLGRHSTIFYFMEFHWQQK</sequence>
<name>A0A4C1TQK5_EUMVA</name>
<dbReference type="AlphaFoldDB" id="A0A4C1TQK5"/>
<protein>
    <submittedName>
        <fullName evidence="2">Uncharacterized protein</fullName>
    </submittedName>
</protein>
<comment type="caution">
    <text evidence="2">The sequence shown here is derived from an EMBL/GenBank/DDBJ whole genome shotgun (WGS) entry which is preliminary data.</text>
</comment>
<keyword evidence="1" id="KW-0472">Membrane</keyword>
<evidence type="ECO:0000256" key="1">
    <source>
        <dbReference type="SAM" id="Phobius"/>
    </source>
</evidence>
<keyword evidence="1" id="KW-1133">Transmembrane helix</keyword>
<proteinExistence type="predicted"/>
<keyword evidence="3" id="KW-1185">Reference proteome</keyword>
<evidence type="ECO:0000313" key="2">
    <source>
        <dbReference type="EMBL" id="GBP16263.1"/>
    </source>
</evidence>
<organism evidence="2 3">
    <name type="scientific">Eumeta variegata</name>
    <name type="common">Bagworm moth</name>
    <name type="synonym">Eumeta japonica</name>
    <dbReference type="NCBI Taxonomy" id="151549"/>
    <lineage>
        <taxon>Eukaryota</taxon>
        <taxon>Metazoa</taxon>
        <taxon>Ecdysozoa</taxon>
        <taxon>Arthropoda</taxon>
        <taxon>Hexapoda</taxon>
        <taxon>Insecta</taxon>
        <taxon>Pterygota</taxon>
        <taxon>Neoptera</taxon>
        <taxon>Endopterygota</taxon>
        <taxon>Lepidoptera</taxon>
        <taxon>Glossata</taxon>
        <taxon>Ditrysia</taxon>
        <taxon>Tineoidea</taxon>
        <taxon>Psychidae</taxon>
        <taxon>Oiketicinae</taxon>
        <taxon>Eumeta</taxon>
    </lineage>
</organism>
<keyword evidence="1" id="KW-0812">Transmembrane</keyword>
<feature type="transmembrane region" description="Helical" evidence="1">
    <location>
        <begin position="53"/>
        <end position="73"/>
    </location>
</feature>
<dbReference type="EMBL" id="BGZK01000078">
    <property type="protein sequence ID" value="GBP16263.1"/>
    <property type="molecule type" value="Genomic_DNA"/>
</dbReference>
<gene>
    <name evidence="2" type="ORF">EVAR_93631_1</name>
</gene>
<dbReference type="Proteomes" id="UP000299102">
    <property type="component" value="Unassembled WGS sequence"/>
</dbReference>
<accession>A0A4C1TQK5</accession>
<evidence type="ECO:0000313" key="3">
    <source>
        <dbReference type="Proteomes" id="UP000299102"/>
    </source>
</evidence>